<dbReference type="SUPFAM" id="SSF55874">
    <property type="entry name" value="ATPase domain of HSP90 chaperone/DNA topoisomerase II/histidine kinase"/>
    <property type="match status" value="1"/>
</dbReference>
<evidence type="ECO:0000256" key="1">
    <source>
        <dbReference type="ARBA" id="ARBA00000085"/>
    </source>
</evidence>
<dbReference type="InterPro" id="IPR011712">
    <property type="entry name" value="Sig_transdc_His_kin_sub3_dim/P"/>
</dbReference>
<evidence type="ECO:0000313" key="11">
    <source>
        <dbReference type="EMBL" id="KNF08211.1"/>
    </source>
</evidence>
<keyword evidence="7" id="KW-0067">ATP-binding</keyword>
<evidence type="ECO:0000313" key="12">
    <source>
        <dbReference type="Proteomes" id="UP000037267"/>
    </source>
</evidence>
<feature type="transmembrane region" description="Helical" evidence="9">
    <location>
        <begin position="9"/>
        <end position="27"/>
    </location>
</feature>
<comment type="catalytic activity">
    <reaction evidence="1">
        <text>ATP + protein L-histidine = ADP + protein N-phospho-L-histidine.</text>
        <dbReference type="EC" id="2.7.13.3"/>
    </reaction>
</comment>
<keyword evidence="12" id="KW-1185">Reference proteome</keyword>
<dbReference type="Gene3D" id="1.20.5.1930">
    <property type="match status" value="1"/>
</dbReference>
<evidence type="ECO:0000256" key="9">
    <source>
        <dbReference type="SAM" id="Phobius"/>
    </source>
</evidence>
<keyword evidence="9" id="KW-1133">Transmembrane helix</keyword>
<dbReference type="Proteomes" id="UP000037267">
    <property type="component" value="Unassembled WGS sequence"/>
</dbReference>
<dbReference type="CDD" id="cd16917">
    <property type="entry name" value="HATPase_UhpB-NarQ-NarX-like"/>
    <property type="match status" value="1"/>
</dbReference>
<feature type="transmembrane region" description="Helical" evidence="9">
    <location>
        <begin position="33"/>
        <end position="51"/>
    </location>
</feature>
<dbReference type="EMBL" id="LGSS01000009">
    <property type="protein sequence ID" value="KNF08211.1"/>
    <property type="molecule type" value="Genomic_DNA"/>
</dbReference>
<evidence type="ECO:0000256" key="5">
    <source>
        <dbReference type="ARBA" id="ARBA00022741"/>
    </source>
</evidence>
<feature type="domain" description="Signal transduction histidine kinase subgroup 3 dimerisation and phosphoacceptor" evidence="10">
    <location>
        <begin position="195"/>
        <end position="258"/>
    </location>
</feature>
<evidence type="ECO:0000256" key="8">
    <source>
        <dbReference type="ARBA" id="ARBA00023012"/>
    </source>
</evidence>
<dbReference type="Gene3D" id="3.30.565.10">
    <property type="entry name" value="Histidine kinase-like ATPase, C-terminal domain"/>
    <property type="match status" value="1"/>
</dbReference>
<keyword evidence="4" id="KW-0808">Transferase</keyword>
<feature type="transmembrane region" description="Helical" evidence="9">
    <location>
        <begin position="82"/>
        <end position="101"/>
    </location>
</feature>
<name>A0A0L0W9T9_GOTPU</name>
<feature type="transmembrane region" description="Helical" evidence="9">
    <location>
        <begin position="58"/>
        <end position="76"/>
    </location>
</feature>
<proteinExistence type="predicted"/>
<evidence type="ECO:0000256" key="3">
    <source>
        <dbReference type="ARBA" id="ARBA00022553"/>
    </source>
</evidence>
<gene>
    <name evidence="11" type="ORF">CLPU_9c01070</name>
</gene>
<comment type="caution">
    <text evidence="11">The sequence shown here is derived from an EMBL/GenBank/DDBJ whole genome shotgun (WGS) entry which is preliminary data.</text>
</comment>
<dbReference type="GO" id="GO:0016020">
    <property type="term" value="C:membrane"/>
    <property type="evidence" value="ECO:0007669"/>
    <property type="project" value="InterPro"/>
</dbReference>
<dbReference type="PANTHER" id="PTHR24421">
    <property type="entry name" value="NITRATE/NITRITE SENSOR PROTEIN NARX-RELATED"/>
    <property type="match status" value="1"/>
</dbReference>
<dbReference type="RefSeq" id="WP_050355574.1">
    <property type="nucleotide sequence ID" value="NZ_LGSS01000009.1"/>
</dbReference>
<evidence type="ECO:0000256" key="7">
    <source>
        <dbReference type="ARBA" id="ARBA00022840"/>
    </source>
</evidence>
<keyword evidence="5" id="KW-0547">Nucleotide-binding</keyword>
<keyword evidence="9" id="KW-0472">Membrane</keyword>
<dbReference type="GO" id="GO:0000155">
    <property type="term" value="F:phosphorelay sensor kinase activity"/>
    <property type="evidence" value="ECO:0007669"/>
    <property type="project" value="InterPro"/>
</dbReference>
<keyword evidence="9" id="KW-0812">Transmembrane</keyword>
<dbReference type="OrthoDB" id="9781904at2"/>
<dbReference type="Pfam" id="PF07730">
    <property type="entry name" value="HisKA_3"/>
    <property type="match status" value="1"/>
</dbReference>
<dbReference type="PANTHER" id="PTHR24421:SF10">
    <property type="entry name" value="NITRATE_NITRITE SENSOR PROTEIN NARQ"/>
    <property type="match status" value="1"/>
</dbReference>
<dbReference type="EC" id="2.7.13.3" evidence="2"/>
<evidence type="ECO:0000256" key="2">
    <source>
        <dbReference type="ARBA" id="ARBA00012438"/>
    </source>
</evidence>
<keyword evidence="8" id="KW-0902">Two-component regulatory system</keyword>
<keyword evidence="6 11" id="KW-0418">Kinase</keyword>
<dbReference type="GO" id="GO:0046983">
    <property type="term" value="F:protein dimerization activity"/>
    <property type="evidence" value="ECO:0007669"/>
    <property type="project" value="InterPro"/>
</dbReference>
<keyword evidence="3" id="KW-0597">Phosphoprotein</keyword>
<accession>A0A0L0W9T9</accession>
<dbReference type="InterPro" id="IPR036890">
    <property type="entry name" value="HATPase_C_sf"/>
</dbReference>
<evidence type="ECO:0000259" key="10">
    <source>
        <dbReference type="Pfam" id="PF07730"/>
    </source>
</evidence>
<dbReference type="AlphaFoldDB" id="A0A0L0W9T9"/>
<feature type="transmembrane region" description="Helical" evidence="9">
    <location>
        <begin position="113"/>
        <end position="130"/>
    </location>
</feature>
<dbReference type="GO" id="GO:0005524">
    <property type="term" value="F:ATP binding"/>
    <property type="evidence" value="ECO:0007669"/>
    <property type="project" value="UniProtKB-KW"/>
</dbReference>
<reference evidence="12" key="1">
    <citation type="submission" date="2015-07" db="EMBL/GenBank/DDBJ databases">
        <title>Draft genome sequence of the purine-degrading Gottschalkia purinilyticum DSM 1384 (formerly Clostridium purinilyticum).</title>
        <authorList>
            <person name="Poehlein A."/>
            <person name="Schiel-Bengelsdorf B."/>
            <person name="Bengelsdorf F.R."/>
            <person name="Daniel R."/>
            <person name="Duerre P."/>
        </authorList>
    </citation>
    <scope>NUCLEOTIDE SEQUENCE [LARGE SCALE GENOMIC DNA]</scope>
    <source>
        <strain evidence="12">DSM 1384</strain>
    </source>
</reference>
<evidence type="ECO:0000256" key="6">
    <source>
        <dbReference type="ARBA" id="ARBA00022777"/>
    </source>
</evidence>
<sequence length="397" mass="46302">MNISKNNKVSIVKILISIIIFLLSIKFENVSNYRLFIFLAIFIAYLTVGIIRNIYTRFKYLYVFSFLIDILLIFYLEHNSKYLINYFLHLFYIIILVEISLSLELKYRITMSVLTLLISLIKYCILIYYKNNLGNISEMLFFTLISILATVIINFARYYKEEKEKKDELYMSLLEAHRDLRKYADVVEQYSKIEERTRIARDIHDTLGHEMTALIMQLEMSSHLMDKDIQNAKNYLNDAKTSARESLIEVRKIIETLKINNNNLNIFESIKEMSNSFSNKTGVNIDIKIDGDIVKTNPTIEAALYRTIQESITNAVRHGKAKNIFIFIICKFDVINFEICNDGFNIDKIKEGNGIKGMKERIYSLNGEINIESRESFKVSGFIPLDRGDINDKSIDS</sequence>
<protein>
    <recommendedName>
        <fullName evidence="2">histidine kinase</fullName>
        <ecNumber evidence="2">2.7.13.3</ecNumber>
    </recommendedName>
</protein>
<dbReference type="InterPro" id="IPR050482">
    <property type="entry name" value="Sensor_HK_TwoCompSys"/>
</dbReference>
<organism evidence="11 12">
    <name type="scientific">Gottschalkia purinilytica</name>
    <name type="common">Clostridium purinilyticum</name>
    <dbReference type="NCBI Taxonomy" id="1503"/>
    <lineage>
        <taxon>Bacteria</taxon>
        <taxon>Bacillati</taxon>
        <taxon>Bacillota</taxon>
        <taxon>Tissierellia</taxon>
        <taxon>Tissierellales</taxon>
        <taxon>Gottschalkiaceae</taxon>
        <taxon>Gottschalkia</taxon>
    </lineage>
</organism>
<dbReference type="STRING" id="1503.CLPU_9c01070"/>
<evidence type="ECO:0000256" key="4">
    <source>
        <dbReference type="ARBA" id="ARBA00022679"/>
    </source>
</evidence>
<feature type="transmembrane region" description="Helical" evidence="9">
    <location>
        <begin position="136"/>
        <end position="156"/>
    </location>
</feature>